<dbReference type="Proteomes" id="UP000070467">
    <property type="component" value="Unassembled WGS sequence"/>
</dbReference>
<dbReference type="EMBL" id="LSDB01000052">
    <property type="protein sequence ID" value="KXB57015.1"/>
    <property type="molecule type" value="Genomic_DNA"/>
</dbReference>
<proteinExistence type="predicted"/>
<reference evidence="1 2" key="1">
    <citation type="submission" date="2016-01" db="EMBL/GenBank/DDBJ databases">
        <authorList>
            <person name="Mitreva M."/>
            <person name="Pepin K.H."/>
            <person name="Mihindukulasuriya K.A."/>
            <person name="Fulton R."/>
            <person name="Fronick C."/>
            <person name="O'Laughlin M."/>
            <person name="Miner T."/>
            <person name="Herter B."/>
            <person name="Rosa B.A."/>
            <person name="Cordes M."/>
            <person name="Tomlinson C."/>
            <person name="Wollam A."/>
            <person name="Palsikar V.B."/>
            <person name="Mardis E.R."/>
            <person name="Wilson R.K."/>
        </authorList>
    </citation>
    <scope>NUCLEOTIDE SEQUENCE [LARGE SCALE GENOMIC DNA]</scope>
    <source>
        <strain evidence="1 2">KA00071</strain>
    </source>
</reference>
<keyword evidence="2" id="KW-1185">Reference proteome</keyword>
<protein>
    <submittedName>
        <fullName evidence="1">Uncharacterized protein</fullName>
    </submittedName>
</protein>
<evidence type="ECO:0000313" key="2">
    <source>
        <dbReference type="Proteomes" id="UP000070467"/>
    </source>
</evidence>
<comment type="caution">
    <text evidence="1">The sequence shown here is derived from an EMBL/GenBank/DDBJ whole genome shotgun (WGS) entry which is preliminary data.</text>
</comment>
<organism evidence="1 2">
    <name type="scientific">Gemelliphila asaccharolytica</name>
    <dbReference type="NCBI Taxonomy" id="502393"/>
    <lineage>
        <taxon>Bacteria</taxon>
        <taxon>Bacillati</taxon>
        <taxon>Bacillota</taxon>
        <taxon>Bacilli</taxon>
        <taxon>Bacillales</taxon>
        <taxon>Gemellaceae</taxon>
        <taxon>Gemelliphila</taxon>
    </lineage>
</organism>
<accession>A0ABR5TL26</accession>
<evidence type="ECO:0000313" key="1">
    <source>
        <dbReference type="EMBL" id="KXB57015.1"/>
    </source>
</evidence>
<sequence>MKLEAMKHQGERMDLTCAKLGHKSNGKKSRDILAEQIGQSKTQIQNTFA</sequence>
<name>A0ABR5TL26_9BACL</name>
<gene>
    <name evidence="1" type="ORF">HMPREF1871_00924</name>
</gene>